<evidence type="ECO:0000313" key="3">
    <source>
        <dbReference type="Proteomes" id="UP001232148"/>
    </source>
</evidence>
<dbReference type="AlphaFoldDB" id="A0AAD9LXL4"/>
<feature type="region of interest" description="Disordered" evidence="1">
    <location>
        <begin position="80"/>
        <end position="154"/>
    </location>
</feature>
<name>A0AAD9LXL4_9PEZI</name>
<protein>
    <submittedName>
        <fullName evidence="2">Uncharacterized protein</fullName>
    </submittedName>
</protein>
<dbReference type="Proteomes" id="UP001232148">
    <property type="component" value="Unassembled WGS sequence"/>
</dbReference>
<evidence type="ECO:0000313" key="2">
    <source>
        <dbReference type="EMBL" id="KAK2021883.1"/>
    </source>
</evidence>
<sequence length="173" mass="18858">MGRHDDLACLGLFLSYTGSVKGCARTSLFLGHLKLYMLPSTLRYVGRQPGKQEKNKKRVRTDCCPMPVVVGAGWCHWQTRPDQTRPDHQGSKGMRRRVGATRMDSIKPRIHSQGDGESSTVLGPAQRPYPSLSLSHSLSPRAMGSRGTTQKGDGHGVICTSLRNLVGQGTCAL</sequence>
<evidence type="ECO:0000256" key="1">
    <source>
        <dbReference type="SAM" id="MobiDB-lite"/>
    </source>
</evidence>
<gene>
    <name evidence="2" type="ORF">LX32DRAFT_223408</name>
</gene>
<dbReference type="EMBL" id="MU843074">
    <property type="protein sequence ID" value="KAK2021883.1"/>
    <property type="molecule type" value="Genomic_DNA"/>
</dbReference>
<comment type="caution">
    <text evidence="2">The sequence shown here is derived from an EMBL/GenBank/DDBJ whole genome shotgun (WGS) entry which is preliminary data.</text>
</comment>
<proteinExistence type="predicted"/>
<organism evidence="2 3">
    <name type="scientific">Colletotrichum zoysiae</name>
    <dbReference type="NCBI Taxonomy" id="1216348"/>
    <lineage>
        <taxon>Eukaryota</taxon>
        <taxon>Fungi</taxon>
        <taxon>Dikarya</taxon>
        <taxon>Ascomycota</taxon>
        <taxon>Pezizomycotina</taxon>
        <taxon>Sordariomycetes</taxon>
        <taxon>Hypocreomycetidae</taxon>
        <taxon>Glomerellales</taxon>
        <taxon>Glomerellaceae</taxon>
        <taxon>Colletotrichum</taxon>
        <taxon>Colletotrichum graminicola species complex</taxon>
    </lineage>
</organism>
<reference evidence="2" key="1">
    <citation type="submission" date="2021-06" db="EMBL/GenBank/DDBJ databases">
        <title>Comparative genomics, transcriptomics and evolutionary studies reveal genomic signatures of adaptation to plant cell wall in hemibiotrophic fungi.</title>
        <authorList>
            <consortium name="DOE Joint Genome Institute"/>
            <person name="Baroncelli R."/>
            <person name="Diaz J.F."/>
            <person name="Benocci T."/>
            <person name="Peng M."/>
            <person name="Battaglia E."/>
            <person name="Haridas S."/>
            <person name="Andreopoulos W."/>
            <person name="Labutti K."/>
            <person name="Pangilinan J."/>
            <person name="Floch G.L."/>
            <person name="Makela M.R."/>
            <person name="Henrissat B."/>
            <person name="Grigoriev I.V."/>
            <person name="Crouch J.A."/>
            <person name="De Vries R.P."/>
            <person name="Sukno S.A."/>
            <person name="Thon M.R."/>
        </authorList>
    </citation>
    <scope>NUCLEOTIDE SEQUENCE</scope>
    <source>
        <strain evidence="2">MAFF235873</strain>
    </source>
</reference>
<accession>A0AAD9LXL4</accession>
<keyword evidence="3" id="KW-1185">Reference proteome</keyword>